<evidence type="ECO:0000256" key="3">
    <source>
        <dbReference type="ARBA" id="ARBA00011557"/>
    </source>
</evidence>
<evidence type="ECO:0000256" key="8">
    <source>
        <dbReference type="SAM" id="SignalP"/>
    </source>
</evidence>
<dbReference type="NCBIfam" id="TIGR03850">
    <property type="entry name" value="bind_CPR_0540"/>
    <property type="match status" value="1"/>
</dbReference>
<dbReference type="EMBL" id="JADIMU010000041">
    <property type="protein sequence ID" value="MBO8443379.1"/>
    <property type="molecule type" value="Genomic_DNA"/>
</dbReference>
<name>A0A9D9EE09_9SPIR</name>
<evidence type="ECO:0000256" key="4">
    <source>
        <dbReference type="ARBA" id="ARBA00017470"/>
    </source>
</evidence>
<dbReference type="Proteomes" id="UP000823633">
    <property type="component" value="Unassembled WGS sequence"/>
</dbReference>
<feature type="signal peptide" evidence="8">
    <location>
        <begin position="1"/>
        <end position="25"/>
    </location>
</feature>
<reference evidence="9" key="2">
    <citation type="journal article" date="2021" name="PeerJ">
        <title>Extensive microbial diversity within the chicken gut microbiome revealed by metagenomics and culture.</title>
        <authorList>
            <person name="Gilroy R."/>
            <person name="Ravi A."/>
            <person name="Getino M."/>
            <person name="Pursley I."/>
            <person name="Horton D.L."/>
            <person name="Alikhan N.F."/>
            <person name="Baker D."/>
            <person name="Gharbi K."/>
            <person name="Hall N."/>
            <person name="Watson M."/>
            <person name="Adriaenssens E.M."/>
            <person name="Foster-Nyarko E."/>
            <person name="Jarju S."/>
            <person name="Secka A."/>
            <person name="Antonio M."/>
            <person name="Oren A."/>
            <person name="Chaudhuri R.R."/>
            <person name="La Ragione R."/>
            <person name="Hildebrand F."/>
            <person name="Pallen M.J."/>
        </authorList>
    </citation>
    <scope>NUCLEOTIDE SEQUENCE</scope>
    <source>
        <strain evidence="9">11167</strain>
    </source>
</reference>
<protein>
    <recommendedName>
        <fullName evidence="4">sn-glycerol-3-phosphate-binding periplasmic protein UgpB</fullName>
    </recommendedName>
</protein>
<comment type="similarity">
    <text evidence="2">Belongs to the bacterial solute-binding protein 1 family.</text>
</comment>
<dbReference type="PANTHER" id="PTHR43649">
    <property type="entry name" value="ARABINOSE-BINDING PROTEIN-RELATED"/>
    <property type="match status" value="1"/>
</dbReference>
<evidence type="ECO:0000313" key="10">
    <source>
        <dbReference type="Proteomes" id="UP000823633"/>
    </source>
</evidence>
<evidence type="ECO:0000256" key="6">
    <source>
        <dbReference type="ARBA" id="ARBA00022729"/>
    </source>
</evidence>
<sequence>MKKGKNHLVWVLALAMMLFAPLALCASPSSETTSSDDQVLDIAVFGGGYGDEYWYEIVELFEESHPGVTVNMQISPTIGQIITPQIAAGNWPDFMCCNGNDTQGLITTMKREHAIADITDVFDGPSYDDPSVTVREQMMNGLLDSRKYAPYGDGRIYFAPFNCGPTGLVYNKTLFEKNGWSLPKTWDEFYALGDEAAKQGISLFTYPGIYPYYWEHMLFAAVAAHCGVDAVNAMMSYEEGSWDNPEVREVLEAFVKAGQGYILPGSEALNHTQSQSELMMDHALFISTGNWVASEMADAPRTEGFEFAMAPAPTVSDDESSFIRNDGDTFIIPAEAKDQDLAKEFLRFLYSEESVKLFAEKSNGVYALADALEMVEGIVSDEVYQMYSVNNDPSVSTVVAVLDAVPDGCNVIPNDVIWNPVPDVLSGRMTIDQWVDQIEAAYAEIRSYM</sequence>
<comment type="subunit">
    <text evidence="3">The complex is composed of two ATP-binding proteins (UgpC), two transmembrane proteins (UgpA and UgpE) and a solute-binding protein (UgpB).</text>
</comment>
<evidence type="ECO:0000256" key="7">
    <source>
        <dbReference type="ARBA" id="ARBA00022764"/>
    </source>
</evidence>
<dbReference type="GO" id="GO:0055085">
    <property type="term" value="P:transmembrane transport"/>
    <property type="evidence" value="ECO:0007669"/>
    <property type="project" value="InterPro"/>
</dbReference>
<keyword evidence="5" id="KW-0813">Transport</keyword>
<dbReference type="InterPro" id="IPR006059">
    <property type="entry name" value="SBP"/>
</dbReference>
<comment type="subcellular location">
    <subcellularLocation>
        <location evidence="1">Periplasm</location>
    </subcellularLocation>
</comment>
<accession>A0A9D9EE09</accession>
<dbReference type="AlphaFoldDB" id="A0A9D9EE09"/>
<evidence type="ECO:0000256" key="1">
    <source>
        <dbReference type="ARBA" id="ARBA00004418"/>
    </source>
</evidence>
<gene>
    <name evidence="9" type="ORF">IAC42_06425</name>
</gene>
<organism evidence="9 10">
    <name type="scientific">Candidatus Aphodenecus pullistercoris</name>
    <dbReference type="NCBI Taxonomy" id="2840669"/>
    <lineage>
        <taxon>Bacteria</taxon>
        <taxon>Pseudomonadati</taxon>
        <taxon>Spirochaetota</taxon>
        <taxon>Spirochaetia</taxon>
        <taxon>Spirochaetales</taxon>
        <taxon>Candidatus Aphodenecus</taxon>
    </lineage>
</organism>
<proteinExistence type="inferred from homology"/>
<evidence type="ECO:0000313" key="9">
    <source>
        <dbReference type="EMBL" id="MBO8443379.1"/>
    </source>
</evidence>
<evidence type="ECO:0000256" key="2">
    <source>
        <dbReference type="ARBA" id="ARBA00008520"/>
    </source>
</evidence>
<dbReference type="SUPFAM" id="SSF53850">
    <property type="entry name" value="Periplasmic binding protein-like II"/>
    <property type="match status" value="1"/>
</dbReference>
<dbReference type="Pfam" id="PF01547">
    <property type="entry name" value="SBP_bac_1"/>
    <property type="match status" value="1"/>
</dbReference>
<comment type="caution">
    <text evidence="9">The sequence shown here is derived from an EMBL/GenBank/DDBJ whole genome shotgun (WGS) entry which is preliminary data.</text>
</comment>
<keyword evidence="6 8" id="KW-0732">Signal</keyword>
<evidence type="ECO:0000256" key="5">
    <source>
        <dbReference type="ARBA" id="ARBA00022448"/>
    </source>
</evidence>
<dbReference type="InterPro" id="IPR006061">
    <property type="entry name" value="SBP_1_CS"/>
</dbReference>
<dbReference type="Gene3D" id="3.40.190.10">
    <property type="entry name" value="Periplasmic binding protein-like II"/>
    <property type="match status" value="1"/>
</dbReference>
<reference evidence="9" key="1">
    <citation type="submission" date="2020-10" db="EMBL/GenBank/DDBJ databases">
        <authorList>
            <person name="Gilroy R."/>
        </authorList>
    </citation>
    <scope>NUCLEOTIDE SEQUENCE</scope>
    <source>
        <strain evidence="9">11167</strain>
    </source>
</reference>
<keyword evidence="7" id="KW-0574">Periplasm</keyword>
<feature type="chain" id="PRO_5039193829" description="sn-glycerol-3-phosphate-binding periplasmic protein UgpB" evidence="8">
    <location>
        <begin position="26"/>
        <end position="449"/>
    </location>
</feature>
<dbReference type="InterPro" id="IPR022387">
    <property type="entry name" value="Bind_CPR0540"/>
</dbReference>
<dbReference type="PROSITE" id="PS01037">
    <property type="entry name" value="SBP_BACTERIAL_1"/>
    <property type="match status" value="1"/>
</dbReference>
<dbReference type="GO" id="GO:0042597">
    <property type="term" value="C:periplasmic space"/>
    <property type="evidence" value="ECO:0007669"/>
    <property type="project" value="UniProtKB-SubCell"/>
</dbReference>
<dbReference type="InterPro" id="IPR050490">
    <property type="entry name" value="Bact_solute-bd_prot1"/>
</dbReference>
<dbReference type="PANTHER" id="PTHR43649:SF31">
    <property type="entry name" value="SN-GLYCEROL-3-PHOSPHATE-BINDING PERIPLASMIC PROTEIN UGPB"/>
    <property type="match status" value="1"/>
</dbReference>